<evidence type="ECO:0000256" key="3">
    <source>
        <dbReference type="ARBA" id="ARBA00038502"/>
    </source>
</evidence>
<evidence type="ECO:0000313" key="5">
    <source>
        <dbReference type="EMBL" id="MEU9575872.1"/>
    </source>
</evidence>
<dbReference type="GO" id="GO:0016740">
    <property type="term" value="F:transferase activity"/>
    <property type="evidence" value="ECO:0007669"/>
    <property type="project" value="UniProtKB-KW"/>
</dbReference>
<protein>
    <submittedName>
        <fullName evidence="5">GNAT family protein</fullName>
        <ecNumber evidence="5">2.-.-.-</ecNumber>
    </submittedName>
</protein>
<keyword evidence="1 5" id="KW-0808">Transferase</keyword>
<evidence type="ECO:0000256" key="2">
    <source>
        <dbReference type="ARBA" id="ARBA00023315"/>
    </source>
</evidence>
<dbReference type="InterPro" id="IPR016181">
    <property type="entry name" value="Acyl_CoA_acyltransferase"/>
</dbReference>
<dbReference type="EC" id="2.-.-.-" evidence="5"/>
<dbReference type="SUPFAM" id="SSF55729">
    <property type="entry name" value="Acyl-CoA N-acyltransferases (Nat)"/>
    <property type="match status" value="1"/>
</dbReference>
<dbReference type="PANTHER" id="PTHR43792">
    <property type="entry name" value="GNAT FAMILY, PUTATIVE (AFU_ORTHOLOGUE AFUA_3G00765)-RELATED-RELATED"/>
    <property type="match status" value="1"/>
</dbReference>
<dbReference type="InterPro" id="IPR000182">
    <property type="entry name" value="GNAT_dom"/>
</dbReference>
<keyword evidence="2" id="KW-0012">Acyltransferase</keyword>
<name>A0ABV3EI71_9ACTN</name>
<organism evidence="5 6">
    <name type="scientific">Streptomyces chilikensis</name>
    <dbReference type="NCBI Taxonomy" id="1194079"/>
    <lineage>
        <taxon>Bacteria</taxon>
        <taxon>Bacillati</taxon>
        <taxon>Actinomycetota</taxon>
        <taxon>Actinomycetes</taxon>
        <taxon>Kitasatosporales</taxon>
        <taxon>Streptomycetaceae</taxon>
        <taxon>Streptomyces</taxon>
    </lineage>
</organism>
<accession>A0ABV3EI71</accession>
<dbReference type="CDD" id="cd04301">
    <property type="entry name" value="NAT_SF"/>
    <property type="match status" value="1"/>
</dbReference>
<sequence>MTAGAWSTDTAPDPLEALSWPLTTERLTLRRVTPEDAEAMWGYRRLPEVSHWLTSMPRDLDDWRDLLTSPQRLATTLVAERDGRIVGDFYLRVEDAWAQREAGDRARGVQAELGWVLDPAFGGRGYATEACRALLRVCFGELGLRRVYAAAFAGNEASWRLMERLGMRREQYTVRESLHRELGWVDGVGYALLADEWARGAAPA</sequence>
<evidence type="ECO:0000313" key="6">
    <source>
        <dbReference type="Proteomes" id="UP001551584"/>
    </source>
</evidence>
<dbReference type="RefSeq" id="WP_359267851.1">
    <property type="nucleotide sequence ID" value="NZ_JBEZNA010000001.1"/>
</dbReference>
<evidence type="ECO:0000256" key="1">
    <source>
        <dbReference type="ARBA" id="ARBA00022679"/>
    </source>
</evidence>
<dbReference type="PANTHER" id="PTHR43792:SF8">
    <property type="entry name" value="[RIBOSOMAL PROTEIN US5]-ALANINE N-ACETYLTRANSFERASE"/>
    <property type="match status" value="1"/>
</dbReference>
<reference evidence="5 6" key="1">
    <citation type="submission" date="2024-06" db="EMBL/GenBank/DDBJ databases">
        <title>The Natural Products Discovery Center: Release of the First 8490 Sequenced Strains for Exploring Actinobacteria Biosynthetic Diversity.</title>
        <authorList>
            <person name="Kalkreuter E."/>
            <person name="Kautsar S.A."/>
            <person name="Yang D."/>
            <person name="Bader C.D."/>
            <person name="Teijaro C.N."/>
            <person name="Fluegel L."/>
            <person name="Davis C.M."/>
            <person name="Simpson J.R."/>
            <person name="Lauterbach L."/>
            <person name="Steele A.D."/>
            <person name="Gui C."/>
            <person name="Meng S."/>
            <person name="Li G."/>
            <person name="Viehrig K."/>
            <person name="Ye F."/>
            <person name="Su P."/>
            <person name="Kiefer A.F."/>
            <person name="Nichols A."/>
            <person name="Cepeda A.J."/>
            <person name="Yan W."/>
            <person name="Fan B."/>
            <person name="Jiang Y."/>
            <person name="Adhikari A."/>
            <person name="Zheng C.-J."/>
            <person name="Schuster L."/>
            <person name="Cowan T.M."/>
            <person name="Smanski M.J."/>
            <person name="Chevrette M.G."/>
            <person name="De Carvalho L.P.S."/>
            <person name="Shen B."/>
        </authorList>
    </citation>
    <scope>NUCLEOTIDE SEQUENCE [LARGE SCALE GENOMIC DNA]</scope>
    <source>
        <strain evidence="5 6">NPDC048117</strain>
    </source>
</reference>
<dbReference type="Pfam" id="PF13302">
    <property type="entry name" value="Acetyltransf_3"/>
    <property type="match status" value="1"/>
</dbReference>
<comment type="similarity">
    <text evidence="3">Belongs to the acetyltransferase family. RimJ subfamily.</text>
</comment>
<evidence type="ECO:0000259" key="4">
    <source>
        <dbReference type="PROSITE" id="PS51186"/>
    </source>
</evidence>
<dbReference type="Gene3D" id="3.40.630.30">
    <property type="match status" value="1"/>
</dbReference>
<comment type="caution">
    <text evidence="5">The sequence shown here is derived from an EMBL/GenBank/DDBJ whole genome shotgun (WGS) entry which is preliminary data.</text>
</comment>
<feature type="domain" description="N-acetyltransferase" evidence="4">
    <location>
        <begin position="27"/>
        <end position="195"/>
    </location>
</feature>
<dbReference type="EMBL" id="JBEZNA010000001">
    <property type="protein sequence ID" value="MEU9575872.1"/>
    <property type="molecule type" value="Genomic_DNA"/>
</dbReference>
<gene>
    <name evidence="5" type="ORF">AB0D95_00980</name>
</gene>
<dbReference type="Proteomes" id="UP001551584">
    <property type="component" value="Unassembled WGS sequence"/>
</dbReference>
<keyword evidence="6" id="KW-1185">Reference proteome</keyword>
<dbReference type="InterPro" id="IPR051531">
    <property type="entry name" value="N-acetyltransferase"/>
</dbReference>
<proteinExistence type="inferred from homology"/>
<dbReference type="PROSITE" id="PS51186">
    <property type="entry name" value="GNAT"/>
    <property type="match status" value="1"/>
</dbReference>